<name>A0A8S1X6P3_9CILI</name>
<protein>
    <submittedName>
        <fullName evidence="1">Uncharacterized protein</fullName>
    </submittedName>
</protein>
<reference evidence="1" key="1">
    <citation type="submission" date="2021-01" db="EMBL/GenBank/DDBJ databases">
        <authorList>
            <consortium name="Genoscope - CEA"/>
            <person name="William W."/>
        </authorList>
    </citation>
    <scope>NUCLEOTIDE SEQUENCE</scope>
</reference>
<dbReference type="AlphaFoldDB" id="A0A8S1X6P3"/>
<evidence type="ECO:0000313" key="2">
    <source>
        <dbReference type="Proteomes" id="UP000689195"/>
    </source>
</evidence>
<keyword evidence="2" id="KW-1185">Reference proteome</keyword>
<gene>
    <name evidence="1" type="ORF">PPENT_87.1.T1060148</name>
</gene>
<dbReference type="Proteomes" id="UP000689195">
    <property type="component" value="Unassembled WGS sequence"/>
</dbReference>
<proteinExistence type="predicted"/>
<evidence type="ECO:0000313" key="1">
    <source>
        <dbReference type="EMBL" id="CAD8194346.1"/>
    </source>
</evidence>
<accession>A0A8S1X6P3</accession>
<comment type="caution">
    <text evidence="1">The sequence shown here is derived from an EMBL/GenBank/DDBJ whole genome shotgun (WGS) entry which is preliminary data.</text>
</comment>
<dbReference type="OrthoDB" id="308831at2759"/>
<dbReference type="EMBL" id="CAJJDO010000106">
    <property type="protein sequence ID" value="CAD8194346.1"/>
    <property type="molecule type" value="Genomic_DNA"/>
</dbReference>
<organism evidence="1 2">
    <name type="scientific">Paramecium pentaurelia</name>
    <dbReference type="NCBI Taxonomy" id="43138"/>
    <lineage>
        <taxon>Eukaryota</taxon>
        <taxon>Sar</taxon>
        <taxon>Alveolata</taxon>
        <taxon>Ciliophora</taxon>
        <taxon>Intramacronucleata</taxon>
        <taxon>Oligohymenophorea</taxon>
        <taxon>Peniculida</taxon>
        <taxon>Parameciidae</taxon>
        <taxon>Paramecium</taxon>
    </lineage>
</organism>
<sequence length="285" mass="33246">METDPIYLEEKIQHSLLVVYLYVLRMPTQYSEIRELNETISKNKIKTIFYSGTQPLQILVDQLLNVSQETSISKIIQDIHEELIKKQSNVGLMCSQSCAISLKIYFHYMVAIEQKKFQDLRLNLFQKQFSIEQLQQDYNEIKKSLNIIVLNEDSNLPNSFLNYTKDKSEIINLVQQRSQLKTLQITNSHRIFNGYQKEQSNQLSSRSRMILGKDDQVISEFAQSDIMIPPFISLLESSIEAESSIKTIQNIQINCIQPNVKKQYKLPQSIQFIHFIPKDGFKCLQ</sequence>